<dbReference type="Gene3D" id="2.40.33.10">
    <property type="entry name" value="PK beta-barrel domain-like"/>
    <property type="match status" value="1"/>
</dbReference>
<dbReference type="EMBL" id="NFEZ01000004">
    <property type="protein sequence ID" value="PLT45305.1"/>
    <property type="molecule type" value="Genomic_DNA"/>
</dbReference>
<dbReference type="GO" id="GO:0005524">
    <property type="term" value="F:ATP binding"/>
    <property type="evidence" value="ECO:0007669"/>
    <property type="project" value="UniProtKB-KW"/>
</dbReference>
<dbReference type="SUPFAM" id="SSF52935">
    <property type="entry name" value="PK C-terminal domain-like"/>
    <property type="match status" value="1"/>
</dbReference>
<dbReference type="InterPro" id="IPR015795">
    <property type="entry name" value="Pyrv_Knase_C"/>
</dbReference>
<dbReference type="RefSeq" id="WP_043111522.1">
    <property type="nucleotide sequence ID" value="NZ_BIMM01000110.1"/>
</dbReference>
<evidence type="ECO:0000256" key="8">
    <source>
        <dbReference type="ARBA" id="ARBA00022679"/>
    </source>
</evidence>
<protein>
    <recommendedName>
        <fullName evidence="7 17">Pyruvate kinase</fullName>
        <ecNumber evidence="6 17">2.7.1.40</ecNumber>
    </recommendedName>
</protein>
<comment type="pathway">
    <text evidence="3 18">Carbohydrate degradation; glycolysis; pyruvate from D-glyceraldehyde 3-phosphate: step 5/5.</text>
</comment>
<dbReference type="UniPathway" id="UPA00109">
    <property type="reaction ID" value="UER00188"/>
</dbReference>
<dbReference type="GO" id="GO:0030955">
    <property type="term" value="F:potassium ion binding"/>
    <property type="evidence" value="ECO:0007669"/>
    <property type="project" value="UniProtKB-UniRule"/>
</dbReference>
<evidence type="ECO:0000256" key="16">
    <source>
        <dbReference type="ARBA" id="ARBA00023317"/>
    </source>
</evidence>
<evidence type="ECO:0000256" key="5">
    <source>
        <dbReference type="ARBA" id="ARBA00008663"/>
    </source>
</evidence>
<comment type="similarity">
    <text evidence="5 18">Belongs to the pyruvate kinase family.</text>
</comment>
<keyword evidence="10" id="KW-0547">Nucleotide-binding</keyword>
<dbReference type="AlphaFoldDB" id="A0A2N5N4N3"/>
<dbReference type="GO" id="GO:0006950">
    <property type="term" value="P:response to stress"/>
    <property type="evidence" value="ECO:0007669"/>
    <property type="project" value="UniProtKB-ARBA"/>
</dbReference>
<evidence type="ECO:0000256" key="3">
    <source>
        <dbReference type="ARBA" id="ARBA00004997"/>
    </source>
</evidence>
<dbReference type="FunFam" id="3.20.20.60:FF:000001">
    <property type="entry name" value="Pyruvate kinase"/>
    <property type="match status" value="1"/>
</dbReference>
<comment type="cofactor">
    <cofactor evidence="1">
        <name>Mg(2+)</name>
        <dbReference type="ChEBI" id="CHEBI:18420"/>
    </cofactor>
</comment>
<dbReference type="PROSITE" id="PS00110">
    <property type="entry name" value="PYRUVATE_KINASE"/>
    <property type="match status" value="1"/>
</dbReference>
<organism evidence="21 22">
    <name type="scientific">Paenibacillus pasadenensis</name>
    <dbReference type="NCBI Taxonomy" id="217090"/>
    <lineage>
        <taxon>Bacteria</taxon>
        <taxon>Bacillati</taxon>
        <taxon>Bacillota</taxon>
        <taxon>Bacilli</taxon>
        <taxon>Bacillales</taxon>
        <taxon>Paenibacillaceae</taxon>
        <taxon>Paenibacillus</taxon>
    </lineage>
</organism>
<proteinExistence type="inferred from homology"/>
<keyword evidence="14" id="KW-0630">Potassium</keyword>
<dbReference type="SUPFAM" id="SSF50800">
    <property type="entry name" value="PK beta-barrel domain-like"/>
    <property type="match status" value="1"/>
</dbReference>
<dbReference type="InterPro" id="IPR015793">
    <property type="entry name" value="Pyrv_Knase_brl"/>
</dbReference>
<dbReference type="InterPro" id="IPR018209">
    <property type="entry name" value="Pyrv_Knase_AS"/>
</dbReference>
<keyword evidence="13 18" id="KW-0460">Magnesium</keyword>
<dbReference type="InterPro" id="IPR015813">
    <property type="entry name" value="Pyrv/PenolPyrv_kinase-like_dom"/>
</dbReference>
<dbReference type="Pfam" id="PF02887">
    <property type="entry name" value="PK_C"/>
    <property type="match status" value="1"/>
</dbReference>
<evidence type="ECO:0000256" key="2">
    <source>
        <dbReference type="ARBA" id="ARBA00001958"/>
    </source>
</evidence>
<dbReference type="NCBIfam" id="NF004978">
    <property type="entry name" value="PRK06354.1"/>
    <property type="match status" value="1"/>
</dbReference>
<dbReference type="GO" id="GO:0004743">
    <property type="term" value="F:pyruvate kinase activity"/>
    <property type="evidence" value="ECO:0007669"/>
    <property type="project" value="UniProtKB-UniRule"/>
</dbReference>
<evidence type="ECO:0000256" key="14">
    <source>
        <dbReference type="ARBA" id="ARBA00022958"/>
    </source>
</evidence>
<dbReference type="PANTHER" id="PTHR11817">
    <property type="entry name" value="PYRUVATE KINASE"/>
    <property type="match status" value="1"/>
</dbReference>
<dbReference type="NCBIfam" id="NF004491">
    <property type="entry name" value="PRK05826.1"/>
    <property type="match status" value="1"/>
</dbReference>
<evidence type="ECO:0000256" key="6">
    <source>
        <dbReference type="ARBA" id="ARBA00012142"/>
    </source>
</evidence>
<dbReference type="FunFam" id="2.40.33.10:FF:000001">
    <property type="entry name" value="Pyruvate kinase"/>
    <property type="match status" value="1"/>
</dbReference>
<dbReference type="InterPro" id="IPR001697">
    <property type="entry name" value="Pyr_Knase"/>
</dbReference>
<reference evidence="21 22" key="1">
    <citation type="submission" date="2017-05" db="EMBL/GenBank/DDBJ databases">
        <title>Functional genome analysis of Paenibacillus pasadenensis strain R16: insights on endophytic life style and antifungal activity.</title>
        <authorList>
            <person name="Passera A."/>
            <person name="Marcolungo L."/>
            <person name="Casati P."/>
            <person name="Brasca M."/>
            <person name="Quaglino F."/>
            <person name="Delledonne M."/>
        </authorList>
    </citation>
    <scope>NUCLEOTIDE SEQUENCE [LARGE SCALE GENOMIC DNA]</scope>
    <source>
        <strain evidence="21 22">R16</strain>
    </source>
</reference>
<keyword evidence="16 21" id="KW-0670">Pyruvate</keyword>
<evidence type="ECO:0000259" key="19">
    <source>
        <dbReference type="Pfam" id="PF00224"/>
    </source>
</evidence>
<evidence type="ECO:0000313" key="21">
    <source>
        <dbReference type="EMBL" id="PLT45305.1"/>
    </source>
</evidence>
<dbReference type="Gene3D" id="3.40.1380.20">
    <property type="entry name" value="Pyruvate kinase, C-terminal domain"/>
    <property type="match status" value="1"/>
</dbReference>
<dbReference type="EC" id="2.7.1.40" evidence="6 17"/>
<name>A0A2N5N4N3_9BACL</name>
<feature type="domain" description="Pyruvate kinase C-terminal" evidence="20">
    <location>
        <begin position="358"/>
        <end position="471"/>
    </location>
</feature>
<dbReference type="InterPro" id="IPR011037">
    <property type="entry name" value="Pyrv_Knase-like_insert_dom_sf"/>
</dbReference>
<dbReference type="InterPro" id="IPR015806">
    <property type="entry name" value="Pyrv_Knase_insert_dom_sf"/>
</dbReference>
<keyword evidence="22" id="KW-1185">Reference proteome</keyword>
<sequence length="473" mass="50558">MTLRKTKIVCTLGPASESPEVLVQLMEAGMNVARINMAHGELEDHAARIRAVREASRVSGAVVPVLMDIKGPEVRIGKLKEPYVTLVPGGELTLTTVELEGDASRISVNYAGLPEDVTEGSTILIDDGLIELSVLESGGTEIRCRIVSGGALKPRKGVNLPGVRTRLPGVTERDVNHIRFGIKEQVDIIAASFVRKAEDIMEIRQILEEQGAGHIQIISKIENDEGVENLDAIIEVSDGIMVARGDLGVEIPVEDVPALQEEMIHKCNLAGKPVIVATHMLESMQVNPRPTRAEVSDVANAVIQGTDCIMLSGETAAGKYPVESVRRMASIAAKTESLADHRLQFRTRQVLHATTTTEVISQAAVGSSLDLDAKAILTPTESGFTARMVSKYRPKAPIIAITPEPTTIAKLCLLRGVIPVLGERAESTDAMFESAVDGGRKTGLLQDGDFVVISSGVPTGKAGATNLIKIMQV</sequence>
<evidence type="ECO:0000259" key="20">
    <source>
        <dbReference type="Pfam" id="PF02887"/>
    </source>
</evidence>
<evidence type="ECO:0000256" key="10">
    <source>
        <dbReference type="ARBA" id="ARBA00022741"/>
    </source>
</evidence>
<dbReference type="SUPFAM" id="SSF51621">
    <property type="entry name" value="Phosphoenolpyruvate/pyruvate domain"/>
    <property type="match status" value="1"/>
</dbReference>
<evidence type="ECO:0000256" key="13">
    <source>
        <dbReference type="ARBA" id="ARBA00022842"/>
    </source>
</evidence>
<dbReference type="Gene3D" id="3.20.20.60">
    <property type="entry name" value="Phosphoenolpyruvate-binding domains"/>
    <property type="match status" value="1"/>
</dbReference>
<comment type="catalytic activity">
    <reaction evidence="18">
        <text>pyruvate + ATP = phosphoenolpyruvate + ADP + H(+)</text>
        <dbReference type="Rhea" id="RHEA:18157"/>
        <dbReference type="ChEBI" id="CHEBI:15361"/>
        <dbReference type="ChEBI" id="CHEBI:15378"/>
        <dbReference type="ChEBI" id="CHEBI:30616"/>
        <dbReference type="ChEBI" id="CHEBI:58702"/>
        <dbReference type="ChEBI" id="CHEBI:456216"/>
        <dbReference type="EC" id="2.7.1.40"/>
    </reaction>
</comment>
<dbReference type="Pfam" id="PF00224">
    <property type="entry name" value="PK"/>
    <property type="match status" value="1"/>
</dbReference>
<dbReference type="GO" id="GO:0016301">
    <property type="term" value="F:kinase activity"/>
    <property type="evidence" value="ECO:0007669"/>
    <property type="project" value="UniProtKB-KW"/>
</dbReference>
<evidence type="ECO:0000256" key="9">
    <source>
        <dbReference type="ARBA" id="ARBA00022723"/>
    </source>
</evidence>
<dbReference type="PRINTS" id="PR01050">
    <property type="entry name" value="PYRUVTKNASE"/>
</dbReference>
<dbReference type="Proteomes" id="UP000234789">
    <property type="component" value="Unassembled WGS sequence"/>
</dbReference>
<comment type="caution">
    <text evidence="21">The sequence shown here is derived from an EMBL/GenBank/DDBJ whole genome shotgun (WGS) entry which is preliminary data.</text>
</comment>
<keyword evidence="8 18" id="KW-0808">Transferase</keyword>
<evidence type="ECO:0000256" key="17">
    <source>
        <dbReference type="NCBIfam" id="TIGR01064"/>
    </source>
</evidence>
<evidence type="ECO:0000256" key="4">
    <source>
        <dbReference type="ARBA" id="ARBA00006237"/>
    </source>
</evidence>
<evidence type="ECO:0000256" key="11">
    <source>
        <dbReference type="ARBA" id="ARBA00022777"/>
    </source>
</evidence>
<evidence type="ECO:0000256" key="15">
    <source>
        <dbReference type="ARBA" id="ARBA00023152"/>
    </source>
</evidence>
<dbReference type="InterPro" id="IPR036918">
    <property type="entry name" value="Pyrv_Knase_C_sf"/>
</dbReference>
<comment type="cofactor">
    <cofactor evidence="2">
        <name>K(+)</name>
        <dbReference type="ChEBI" id="CHEBI:29103"/>
    </cofactor>
</comment>
<evidence type="ECO:0000256" key="1">
    <source>
        <dbReference type="ARBA" id="ARBA00001946"/>
    </source>
</evidence>
<comment type="similarity">
    <text evidence="4">In the C-terminal section; belongs to the PEP-utilizing enzyme family.</text>
</comment>
<dbReference type="GO" id="GO:0000287">
    <property type="term" value="F:magnesium ion binding"/>
    <property type="evidence" value="ECO:0007669"/>
    <property type="project" value="UniProtKB-UniRule"/>
</dbReference>
<feature type="domain" description="Pyruvate kinase barrel" evidence="19">
    <location>
        <begin position="4"/>
        <end position="325"/>
    </location>
</feature>
<keyword evidence="15 18" id="KW-0324">Glycolysis</keyword>
<evidence type="ECO:0000256" key="7">
    <source>
        <dbReference type="ARBA" id="ARBA00018587"/>
    </source>
</evidence>
<keyword evidence="11 18" id="KW-0418">Kinase</keyword>
<keyword evidence="12" id="KW-0067">ATP-binding</keyword>
<keyword evidence="9" id="KW-0479">Metal-binding</keyword>
<accession>A0A2N5N4N3</accession>
<dbReference type="InterPro" id="IPR040442">
    <property type="entry name" value="Pyrv_kinase-like_dom_sf"/>
</dbReference>
<dbReference type="NCBIfam" id="TIGR01064">
    <property type="entry name" value="pyruv_kin"/>
    <property type="match status" value="1"/>
</dbReference>
<evidence type="ECO:0000313" key="22">
    <source>
        <dbReference type="Proteomes" id="UP000234789"/>
    </source>
</evidence>
<evidence type="ECO:0000256" key="12">
    <source>
        <dbReference type="ARBA" id="ARBA00022840"/>
    </source>
</evidence>
<gene>
    <name evidence="21" type="ORF">B8V81_3736</name>
</gene>
<evidence type="ECO:0000256" key="18">
    <source>
        <dbReference type="RuleBase" id="RU000504"/>
    </source>
</evidence>